<gene>
    <name evidence="1" type="ORF">A3I48_00800</name>
</gene>
<organism evidence="1 2">
    <name type="scientific">Candidatus Daviesbacteria bacterium RIFCSPLOWO2_02_FULL_36_7</name>
    <dbReference type="NCBI Taxonomy" id="1797792"/>
    <lineage>
        <taxon>Bacteria</taxon>
        <taxon>Candidatus Daviesiibacteriota</taxon>
    </lineage>
</organism>
<dbReference type="Pfam" id="PF10127">
    <property type="entry name" value="RlaP"/>
    <property type="match status" value="1"/>
</dbReference>
<reference evidence="1 2" key="1">
    <citation type="journal article" date="2016" name="Nat. Commun.">
        <title>Thousands of microbial genomes shed light on interconnected biogeochemical processes in an aquifer system.</title>
        <authorList>
            <person name="Anantharaman K."/>
            <person name="Brown C.T."/>
            <person name="Hug L.A."/>
            <person name="Sharon I."/>
            <person name="Castelle C.J."/>
            <person name="Probst A.J."/>
            <person name="Thomas B.C."/>
            <person name="Singh A."/>
            <person name="Wilkins M.J."/>
            <person name="Karaoz U."/>
            <person name="Brodie E.L."/>
            <person name="Williams K.H."/>
            <person name="Hubbard S.S."/>
            <person name="Banfield J.F."/>
        </authorList>
    </citation>
    <scope>NUCLEOTIDE SEQUENCE [LARGE SCALE GENOMIC DNA]</scope>
</reference>
<dbReference type="AlphaFoldDB" id="A0A1F5MFY1"/>
<accession>A0A1F5MFY1</accession>
<name>A0A1F5MFY1_9BACT</name>
<dbReference type="EMBL" id="MFDT01000071">
    <property type="protein sequence ID" value="OGE64274.1"/>
    <property type="molecule type" value="Genomic_DNA"/>
</dbReference>
<comment type="caution">
    <text evidence="1">The sequence shown here is derived from an EMBL/GenBank/DDBJ whole genome shotgun (WGS) entry which is preliminary data.</text>
</comment>
<sequence length="59" mass="6785">MNIIFLTQFGSHIYGTSTPQSDLDYKGIYLATYRDIILNRAKESIVTTTRKDKKRGSEK</sequence>
<protein>
    <recommendedName>
        <fullName evidence="3">Polymerase beta nucleotidyltransferase domain-containing protein</fullName>
    </recommendedName>
</protein>
<evidence type="ECO:0000313" key="2">
    <source>
        <dbReference type="Proteomes" id="UP000178859"/>
    </source>
</evidence>
<dbReference type="Proteomes" id="UP000178859">
    <property type="component" value="Unassembled WGS sequence"/>
</dbReference>
<proteinExistence type="predicted"/>
<evidence type="ECO:0000313" key="1">
    <source>
        <dbReference type="EMBL" id="OGE64274.1"/>
    </source>
</evidence>
<evidence type="ECO:0008006" key="3">
    <source>
        <dbReference type="Google" id="ProtNLM"/>
    </source>
</evidence>
<dbReference type="InterPro" id="IPR018775">
    <property type="entry name" value="RlaP"/>
</dbReference>